<evidence type="ECO:0000256" key="1">
    <source>
        <dbReference type="SAM" id="Phobius"/>
    </source>
</evidence>
<reference evidence="3" key="1">
    <citation type="submission" date="2016-06" db="EMBL/GenBank/DDBJ databases">
        <title>Complete genome sequence of Actinoalloteichus fjordicus DSM 46855 (=ADI127-17), type strain of the new species Actinoalloteichus fjordicus.</title>
        <authorList>
            <person name="Ruckert C."/>
            <person name="Nouioui I."/>
            <person name="Willmese J."/>
            <person name="van Wezel G."/>
            <person name="Klenk H.-P."/>
            <person name="Kalinowski J."/>
            <person name="Zotchev S.B."/>
        </authorList>
    </citation>
    <scope>NUCLEOTIDE SEQUENCE [LARGE SCALE GENOMIC DNA]</scope>
    <source>
        <strain evidence="3">ADI127-7</strain>
    </source>
</reference>
<keyword evidence="3" id="KW-1185">Reference proteome</keyword>
<evidence type="ECO:0008006" key="4">
    <source>
        <dbReference type="Google" id="ProtNLM"/>
    </source>
</evidence>
<protein>
    <recommendedName>
        <fullName evidence="4">DUF3137 domain-containing protein</fullName>
    </recommendedName>
</protein>
<accession>A0AAC9PVC4</accession>
<organism evidence="2 3">
    <name type="scientific">Actinoalloteichus fjordicus</name>
    <dbReference type="NCBI Taxonomy" id="1612552"/>
    <lineage>
        <taxon>Bacteria</taxon>
        <taxon>Bacillati</taxon>
        <taxon>Actinomycetota</taxon>
        <taxon>Actinomycetes</taxon>
        <taxon>Pseudonocardiales</taxon>
        <taxon>Pseudonocardiaceae</taxon>
        <taxon>Actinoalloteichus</taxon>
    </lineage>
</organism>
<name>A0AAC9PVC4_9PSEU</name>
<gene>
    <name evidence="2" type="ORF">UA74_29615</name>
</gene>
<evidence type="ECO:0000313" key="3">
    <source>
        <dbReference type="Proteomes" id="UP000185511"/>
    </source>
</evidence>
<dbReference type="AlphaFoldDB" id="A0AAC9PVC4"/>
<dbReference type="EMBL" id="CP016076">
    <property type="protein sequence ID" value="APU17915.1"/>
    <property type="molecule type" value="Genomic_DNA"/>
</dbReference>
<proteinExistence type="predicted"/>
<dbReference type="Proteomes" id="UP000185511">
    <property type="component" value="Chromosome"/>
</dbReference>
<evidence type="ECO:0000313" key="2">
    <source>
        <dbReference type="EMBL" id="APU17915.1"/>
    </source>
</evidence>
<dbReference type="KEGG" id="acad:UA74_29615"/>
<sequence>MDALGVLTILAFGLLILGIFLLGRYLQRRKRAEFQAWADAHGWSYRPRDDRWAGHFRAPLFHRGHRRGAHHVVEGSHRGRRLVVFEYFYVERQGSGKNRRNVTYRFAVASVFTPAPRPTLEVSREHVGHRLLGVFGVKDLQLESEEFNRAFRIQTEDDRFAYDILHPRTMEWMLGDERFKALPFRIDNGDLMSWRQGRLRPADIAPLATFVVDILERVPDYVWQNRT</sequence>
<dbReference type="RefSeq" id="WP_075743134.1">
    <property type="nucleotide sequence ID" value="NZ_CP016076.1"/>
</dbReference>
<keyword evidence="1" id="KW-0472">Membrane</keyword>
<keyword evidence="1" id="KW-1133">Transmembrane helix</keyword>
<keyword evidence="1" id="KW-0812">Transmembrane</keyword>
<feature type="transmembrane region" description="Helical" evidence="1">
    <location>
        <begin position="6"/>
        <end position="26"/>
    </location>
</feature>